<feature type="region of interest" description="Disordered" evidence="1">
    <location>
        <begin position="27"/>
        <end position="64"/>
    </location>
</feature>
<dbReference type="eggNOG" id="COG1525">
    <property type="taxonomic scope" value="Bacteria"/>
</dbReference>
<dbReference type="Proteomes" id="UP000001818">
    <property type="component" value="Chromosome"/>
</dbReference>
<dbReference type="AlphaFoldDB" id="Q138S8"/>
<evidence type="ECO:0000313" key="2">
    <source>
        <dbReference type="EMBL" id="ABE39411.1"/>
    </source>
</evidence>
<sequence length="212" mass="23428">MIRARRLRIPGQLSRQAHNREFTRAVPFERKTGAHLGDDRQAEKRSAAENVQAPPGGATTNNGADAKMNRLIMTPIIGLLVATASAEPIDPSRIRVIDGDTIRVDRRLPYQRLGWLQSARNPSSKDSLRARARRPATARLGEIIQASKLDYTKVPCSCRLGTEGTMPCNFRRRRGALKANGVDVGEIPRKEGLAVRSLCGPTSYPKTPTPWR</sequence>
<gene>
    <name evidence="2" type="ordered locus">RPD_2176</name>
</gene>
<dbReference type="KEGG" id="rpd:RPD_2176"/>
<name>Q138S8_RHOPS</name>
<protein>
    <submittedName>
        <fullName evidence="2">Uncharacterized protein</fullName>
    </submittedName>
</protein>
<dbReference type="HOGENOM" id="CLU_1298957_0_0_5"/>
<evidence type="ECO:0000256" key="1">
    <source>
        <dbReference type="SAM" id="MobiDB-lite"/>
    </source>
</evidence>
<dbReference type="STRING" id="316057.RPD_2176"/>
<feature type="compositionally biased region" description="Basic and acidic residues" evidence="1">
    <location>
        <begin position="27"/>
        <end position="47"/>
    </location>
</feature>
<reference evidence="2 3" key="1">
    <citation type="submission" date="2006-03" db="EMBL/GenBank/DDBJ databases">
        <title>Complete sequence of Rhodopseudomonas palustris BisB5.</title>
        <authorList>
            <consortium name="US DOE Joint Genome Institute"/>
            <person name="Copeland A."/>
            <person name="Lucas S."/>
            <person name="Lapidus A."/>
            <person name="Barry K."/>
            <person name="Detter J.C."/>
            <person name="Glavina del Rio T."/>
            <person name="Hammon N."/>
            <person name="Israni S."/>
            <person name="Dalin E."/>
            <person name="Tice H."/>
            <person name="Pitluck S."/>
            <person name="Chain P."/>
            <person name="Malfatti S."/>
            <person name="Shin M."/>
            <person name="Vergez L."/>
            <person name="Schmutz J."/>
            <person name="Larimer F."/>
            <person name="Land M."/>
            <person name="Hauser L."/>
            <person name="Pelletier D.A."/>
            <person name="Kyrpides N."/>
            <person name="Lykidis A."/>
            <person name="Oda Y."/>
            <person name="Harwood C.S."/>
            <person name="Richardson P."/>
        </authorList>
    </citation>
    <scope>NUCLEOTIDE SEQUENCE [LARGE SCALE GENOMIC DNA]</scope>
    <source>
        <strain evidence="2 3">BisB5</strain>
    </source>
</reference>
<proteinExistence type="predicted"/>
<organism evidence="2 3">
    <name type="scientific">Rhodopseudomonas palustris (strain BisB5)</name>
    <dbReference type="NCBI Taxonomy" id="316057"/>
    <lineage>
        <taxon>Bacteria</taxon>
        <taxon>Pseudomonadati</taxon>
        <taxon>Pseudomonadota</taxon>
        <taxon>Alphaproteobacteria</taxon>
        <taxon>Hyphomicrobiales</taxon>
        <taxon>Nitrobacteraceae</taxon>
        <taxon>Rhodopseudomonas</taxon>
    </lineage>
</organism>
<evidence type="ECO:0000313" key="3">
    <source>
        <dbReference type="Proteomes" id="UP000001818"/>
    </source>
</evidence>
<accession>Q138S8</accession>
<dbReference type="EMBL" id="CP000283">
    <property type="protein sequence ID" value="ABE39411.1"/>
    <property type="molecule type" value="Genomic_DNA"/>
</dbReference>